<protein>
    <submittedName>
        <fullName evidence="1">Uncharacterized protein</fullName>
    </submittedName>
</protein>
<organism evidence="1">
    <name type="scientific">Anguilla anguilla</name>
    <name type="common">European freshwater eel</name>
    <name type="synonym">Muraena anguilla</name>
    <dbReference type="NCBI Taxonomy" id="7936"/>
    <lineage>
        <taxon>Eukaryota</taxon>
        <taxon>Metazoa</taxon>
        <taxon>Chordata</taxon>
        <taxon>Craniata</taxon>
        <taxon>Vertebrata</taxon>
        <taxon>Euteleostomi</taxon>
        <taxon>Actinopterygii</taxon>
        <taxon>Neopterygii</taxon>
        <taxon>Teleostei</taxon>
        <taxon>Anguilliformes</taxon>
        <taxon>Anguillidae</taxon>
        <taxon>Anguilla</taxon>
    </lineage>
</organism>
<dbReference type="AlphaFoldDB" id="A0A0E9VUD6"/>
<evidence type="ECO:0000313" key="1">
    <source>
        <dbReference type="EMBL" id="JAH80868.1"/>
    </source>
</evidence>
<reference evidence="1" key="1">
    <citation type="submission" date="2014-11" db="EMBL/GenBank/DDBJ databases">
        <authorList>
            <person name="Amaro Gonzalez C."/>
        </authorList>
    </citation>
    <scope>NUCLEOTIDE SEQUENCE</scope>
</reference>
<dbReference type="EMBL" id="GBXM01027709">
    <property type="protein sequence ID" value="JAH80868.1"/>
    <property type="molecule type" value="Transcribed_RNA"/>
</dbReference>
<sequence length="37" mass="4322">MFKSFSLSRGGHKSNHRTYTLTVPWQVSKFGYPDLTF</sequence>
<accession>A0A0E9VUD6</accession>
<proteinExistence type="predicted"/>
<name>A0A0E9VUD6_ANGAN</name>
<reference evidence="1" key="2">
    <citation type="journal article" date="2015" name="Fish Shellfish Immunol.">
        <title>Early steps in the European eel (Anguilla anguilla)-Vibrio vulnificus interaction in the gills: Role of the RtxA13 toxin.</title>
        <authorList>
            <person name="Callol A."/>
            <person name="Pajuelo D."/>
            <person name="Ebbesson L."/>
            <person name="Teles M."/>
            <person name="MacKenzie S."/>
            <person name="Amaro C."/>
        </authorList>
    </citation>
    <scope>NUCLEOTIDE SEQUENCE</scope>
</reference>